<name>A0A1I8IR93_9PLAT</name>
<keyword evidence="11" id="KW-0812">Transmembrane</keyword>
<feature type="domain" description="RING-type" evidence="13">
    <location>
        <begin position="701"/>
        <end position="922"/>
    </location>
</feature>
<feature type="region of interest" description="Disordered" evidence="10">
    <location>
        <begin position="1086"/>
        <end position="1143"/>
    </location>
</feature>
<evidence type="ECO:0000256" key="9">
    <source>
        <dbReference type="PROSITE-ProRule" id="PRU00175"/>
    </source>
</evidence>
<dbReference type="InterPro" id="IPR001841">
    <property type="entry name" value="Znf_RING"/>
</dbReference>
<organism evidence="14 15">
    <name type="scientific">Macrostomum lignano</name>
    <dbReference type="NCBI Taxonomy" id="282301"/>
    <lineage>
        <taxon>Eukaryota</taxon>
        <taxon>Metazoa</taxon>
        <taxon>Spiralia</taxon>
        <taxon>Lophotrochozoa</taxon>
        <taxon>Platyhelminthes</taxon>
        <taxon>Rhabditophora</taxon>
        <taxon>Macrostomorpha</taxon>
        <taxon>Macrostomida</taxon>
        <taxon>Macrostomidae</taxon>
        <taxon>Macrostomum</taxon>
    </lineage>
</organism>
<dbReference type="WBParaSite" id="maker-uti_cns_0015736-snap-gene-0.1-mRNA-1">
    <property type="protein sequence ID" value="maker-uti_cns_0015736-snap-gene-0.1-mRNA-1"/>
    <property type="gene ID" value="maker-uti_cns_0015736-snap-gene-0.1"/>
</dbReference>
<dbReference type="GO" id="GO:0061630">
    <property type="term" value="F:ubiquitin protein ligase activity"/>
    <property type="evidence" value="ECO:0007669"/>
    <property type="project" value="UniProtKB-EC"/>
</dbReference>
<feature type="compositionally biased region" description="Polar residues" evidence="10">
    <location>
        <begin position="652"/>
        <end position="667"/>
    </location>
</feature>
<keyword evidence="11" id="KW-1133">Transmembrane helix</keyword>
<dbReference type="InterPro" id="IPR013083">
    <property type="entry name" value="Znf_RING/FYVE/PHD"/>
</dbReference>
<dbReference type="SUPFAM" id="SSF57850">
    <property type="entry name" value="RING/U-box"/>
    <property type="match status" value="3"/>
</dbReference>
<dbReference type="AlphaFoldDB" id="A0A1I8IR93"/>
<evidence type="ECO:0000256" key="7">
    <source>
        <dbReference type="ARBA" id="ARBA00022786"/>
    </source>
</evidence>
<keyword evidence="14" id="KW-1185">Reference proteome</keyword>
<evidence type="ECO:0000256" key="11">
    <source>
        <dbReference type="SAM" id="Phobius"/>
    </source>
</evidence>
<feature type="compositionally biased region" description="Polar residues" evidence="10">
    <location>
        <begin position="1134"/>
        <end position="1143"/>
    </location>
</feature>
<keyword evidence="5" id="KW-0677">Repeat</keyword>
<keyword evidence="8" id="KW-0862">Zinc</keyword>
<dbReference type="InterPro" id="IPR031127">
    <property type="entry name" value="E3_UB_ligase_RBR"/>
</dbReference>
<keyword evidence="3" id="KW-0808">Transferase</keyword>
<dbReference type="InterPro" id="IPR002867">
    <property type="entry name" value="IBR_dom"/>
</dbReference>
<feature type="compositionally biased region" description="Low complexity" evidence="10">
    <location>
        <begin position="119"/>
        <end position="129"/>
    </location>
</feature>
<proteinExistence type="predicted"/>
<evidence type="ECO:0000256" key="10">
    <source>
        <dbReference type="SAM" id="MobiDB-lite"/>
    </source>
</evidence>
<dbReference type="FunFam" id="1.20.120.1750:FF:000017">
    <property type="entry name" value="RBR-type E3 ubiquitin transferase"/>
    <property type="match status" value="1"/>
</dbReference>
<comment type="catalytic activity">
    <reaction evidence="1">
        <text>[E2 ubiquitin-conjugating enzyme]-S-ubiquitinyl-L-cysteine + [acceptor protein]-L-lysine = [E2 ubiquitin-conjugating enzyme]-L-cysteine + [acceptor protein]-N(6)-ubiquitinyl-L-lysine.</text>
        <dbReference type="EC" id="2.3.2.31"/>
    </reaction>
</comment>
<dbReference type="CDD" id="cd20338">
    <property type="entry name" value="BRcat_RBR_RNF19"/>
    <property type="match status" value="1"/>
</dbReference>
<dbReference type="SMART" id="SM00647">
    <property type="entry name" value="IBR"/>
    <property type="match status" value="2"/>
</dbReference>
<protein>
    <recommendedName>
        <fullName evidence="2">RBR-type E3 ubiquitin transferase</fullName>
        <ecNumber evidence="2">2.3.2.31</ecNumber>
    </recommendedName>
</protein>
<dbReference type="Gene3D" id="1.20.120.1750">
    <property type="match status" value="1"/>
</dbReference>
<dbReference type="CDD" id="cd20355">
    <property type="entry name" value="Rcat_RBR_RNF19"/>
    <property type="match status" value="1"/>
</dbReference>
<evidence type="ECO:0000259" key="12">
    <source>
        <dbReference type="PROSITE" id="PS50089"/>
    </source>
</evidence>
<evidence type="ECO:0000256" key="2">
    <source>
        <dbReference type="ARBA" id="ARBA00012251"/>
    </source>
</evidence>
<evidence type="ECO:0000259" key="13">
    <source>
        <dbReference type="PROSITE" id="PS51873"/>
    </source>
</evidence>
<dbReference type="EC" id="2.3.2.31" evidence="2"/>
<feature type="transmembrane region" description="Helical" evidence="11">
    <location>
        <begin position="932"/>
        <end position="965"/>
    </location>
</feature>
<sequence>MISNPPPSHWSSRGCGRDERTAYLWLTAKYFITMTQGNSMSRNFVCAMPSGGTDEFFPIPSGQRPPSKLQLLWLLLLVPLSAGFIALCLQARRRRQNYQAIGANDESLPAHGPIPPSSQAPQASSSAGPRSDTAQHPQHQLSYISASSLQRITASLPACPQPTAALGHSIALSLCAAAVRGAGLSPDLLQEVYHLPADVAERLEARVFAKVPVSGLLVRAANLDQVLQVLIGFAAVRARRAVGLANAVTVLLEQGGVTSSELGEGDLVIRGQADFSQVVEAEPSVSWHPLKIYVRGGRDGDEEFPDRTAARRARFRRALLEGAEKRLGVGPLQGRGGGLPSSAWKEEVMIPAGPVILSTTVRFWTMTAPAPPPWVPSLVEPSVQISTSAAGSWSNGCEAGPPCSSWSSRVPRDGHFGRIRPGWRGEGIHGAWGVDKASVRGGVDSLTSPVLTEGALSSVGTKARSRRCLVREAGERSRLALPSGPLEEFGGRSLSEGREGEHIGFSKKSVGRRRAAASGDNSGRRIVNGFDFPAAALRGDARVLALNSRCAMFALSSSVRWPADFLRSCLSFSSLSRCSLAPVLDTVGWRSQSMLSRTKSPAAPAETVGGPSGGSLKQRRRPNSVLYAVGNFFSGGGSSSSGSSGRKPKCSSAASSVRQPVGRSSQQPGDSSAAGGAAGTSASSTVAVTVTPAAAAADADGLAECPVCAERLPVGQFPDMITDCGHFACRPCLATALRLAILEGLPAACLSCSARLHPEDVNAIVSEELRVKYELFTLRRVLAADPDCRWCPAPDCKYAVIASDCASCPRLECEVCGTSFCYHCKSEWHPTSTCEQARIERQKAELYAAARDNPEVLLAPSSSEPPAEVKQCPRCATYISKENDGSCNHMKCKLCGTEFCWLCRKEITDLHYLSPSGCTFWGKKPWSRKKKILWQVGTLIGAPVGIALLAGLALPVIIAGVPVWAAHRLRHRLRKSGRRTTAQRRCLVALVVTGSIIVSPVVAVLTVAVAVPILLAYVYAVVPVSLCRSDGCASGQDDSDGDGGEAAGDPAADFANLADARAQLATTAASATGETSKEAGFQLRIRADVSPNSMPEDANSASEDAAGKMDDNCAEEAKGAACTSGSEPPPHQLAQPSSPTAQS</sequence>
<feature type="compositionally biased region" description="Basic and acidic residues" evidence="10">
    <location>
        <begin position="1105"/>
        <end position="1118"/>
    </location>
</feature>
<evidence type="ECO:0000256" key="3">
    <source>
        <dbReference type="ARBA" id="ARBA00022679"/>
    </source>
</evidence>
<feature type="region of interest" description="Disordered" evidence="10">
    <location>
        <begin position="595"/>
        <end position="620"/>
    </location>
</feature>
<dbReference type="InterPro" id="IPR044066">
    <property type="entry name" value="TRIAD_supradom"/>
</dbReference>
<evidence type="ECO:0000313" key="15">
    <source>
        <dbReference type="WBParaSite" id="maker-uti_cns_0015736-snap-gene-0.1-mRNA-1"/>
    </source>
</evidence>
<evidence type="ECO:0000256" key="5">
    <source>
        <dbReference type="ARBA" id="ARBA00022737"/>
    </source>
</evidence>
<dbReference type="Pfam" id="PF01485">
    <property type="entry name" value="IBR"/>
    <property type="match status" value="2"/>
</dbReference>
<dbReference type="PROSITE" id="PS50089">
    <property type="entry name" value="ZF_RING_2"/>
    <property type="match status" value="1"/>
</dbReference>
<feature type="domain" description="RING-type" evidence="12">
    <location>
        <begin position="705"/>
        <end position="753"/>
    </location>
</feature>
<evidence type="ECO:0000256" key="4">
    <source>
        <dbReference type="ARBA" id="ARBA00022723"/>
    </source>
</evidence>
<keyword evidence="4" id="KW-0479">Metal-binding</keyword>
<evidence type="ECO:0000256" key="1">
    <source>
        <dbReference type="ARBA" id="ARBA00001798"/>
    </source>
</evidence>
<dbReference type="Gene3D" id="2.20.25.20">
    <property type="match status" value="1"/>
</dbReference>
<dbReference type="Proteomes" id="UP000095280">
    <property type="component" value="Unplaced"/>
</dbReference>
<feature type="compositionally biased region" description="Low complexity" evidence="10">
    <location>
        <begin position="668"/>
        <end position="678"/>
    </location>
</feature>
<dbReference type="Gene3D" id="3.30.40.10">
    <property type="entry name" value="Zinc/RING finger domain, C3HC4 (zinc finger)"/>
    <property type="match status" value="1"/>
</dbReference>
<feature type="transmembrane region" description="Helical" evidence="11">
    <location>
        <begin position="986"/>
        <end position="1019"/>
    </location>
</feature>
<feature type="region of interest" description="Disordered" evidence="10">
    <location>
        <begin position="636"/>
        <end position="678"/>
    </location>
</feature>
<dbReference type="GO" id="GO:0016567">
    <property type="term" value="P:protein ubiquitination"/>
    <property type="evidence" value="ECO:0007669"/>
    <property type="project" value="InterPro"/>
</dbReference>
<keyword evidence="7" id="KW-0833">Ubl conjugation pathway</keyword>
<keyword evidence="6 9" id="KW-0863">Zinc-finger</keyword>
<dbReference type="PANTHER" id="PTHR11685">
    <property type="entry name" value="RBR FAMILY RING FINGER AND IBR DOMAIN-CONTAINING"/>
    <property type="match status" value="1"/>
</dbReference>
<dbReference type="PROSITE" id="PS51873">
    <property type="entry name" value="TRIAD"/>
    <property type="match status" value="1"/>
</dbReference>
<feature type="region of interest" description="Disordered" evidence="10">
    <location>
        <begin position="104"/>
        <end position="139"/>
    </location>
</feature>
<evidence type="ECO:0000313" key="14">
    <source>
        <dbReference type="Proteomes" id="UP000095280"/>
    </source>
</evidence>
<evidence type="ECO:0000256" key="6">
    <source>
        <dbReference type="ARBA" id="ARBA00022771"/>
    </source>
</evidence>
<reference evidence="15" key="1">
    <citation type="submission" date="2016-11" db="UniProtKB">
        <authorList>
            <consortium name="WormBaseParasite"/>
        </authorList>
    </citation>
    <scope>IDENTIFICATION</scope>
</reference>
<dbReference type="GO" id="GO:0008270">
    <property type="term" value="F:zinc ion binding"/>
    <property type="evidence" value="ECO:0007669"/>
    <property type="project" value="UniProtKB-KW"/>
</dbReference>
<keyword evidence="11" id="KW-0472">Membrane</keyword>
<accession>A0A1I8IR93</accession>
<evidence type="ECO:0000256" key="8">
    <source>
        <dbReference type="ARBA" id="ARBA00022833"/>
    </source>
</evidence>